<protein>
    <recommendedName>
        <fullName evidence="11">Flagellar basal body L-ring protein FlgH</fullName>
    </recommendedName>
</protein>
<dbReference type="GO" id="GO:0009427">
    <property type="term" value="C:bacterial-type flagellum basal body, distal rod, L ring"/>
    <property type="evidence" value="ECO:0007669"/>
    <property type="project" value="InterPro"/>
</dbReference>
<dbReference type="GO" id="GO:0009279">
    <property type="term" value="C:cell outer membrane"/>
    <property type="evidence" value="ECO:0007669"/>
    <property type="project" value="UniProtKB-SubCell"/>
</dbReference>
<evidence type="ECO:0000256" key="9">
    <source>
        <dbReference type="SAM" id="SignalP"/>
    </source>
</evidence>
<dbReference type="GO" id="GO:0071973">
    <property type="term" value="P:bacterial-type flagellum-dependent cell motility"/>
    <property type="evidence" value="ECO:0007669"/>
    <property type="project" value="InterPro"/>
</dbReference>
<keyword evidence="8" id="KW-0998">Cell outer membrane</keyword>
<evidence type="ECO:0000256" key="6">
    <source>
        <dbReference type="ARBA" id="ARBA00023136"/>
    </source>
</evidence>
<keyword evidence="5 9" id="KW-0732">Signal</keyword>
<evidence type="ECO:0000256" key="7">
    <source>
        <dbReference type="ARBA" id="ARBA00023143"/>
    </source>
</evidence>
<reference evidence="10" key="1">
    <citation type="journal article" date="2020" name="mSystems">
        <title>Genome- and Community-Level Interaction Insights into Carbon Utilization and Element Cycling Functions of Hydrothermarchaeota in Hydrothermal Sediment.</title>
        <authorList>
            <person name="Zhou Z."/>
            <person name="Liu Y."/>
            <person name="Xu W."/>
            <person name="Pan J."/>
            <person name="Luo Z.H."/>
            <person name="Li M."/>
        </authorList>
    </citation>
    <scope>NUCLEOTIDE SEQUENCE [LARGE SCALE GENOMIC DNA]</scope>
    <source>
        <strain evidence="10">SpSt-966</strain>
    </source>
</reference>
<evidence type="ECO:0000256" key="8">
    <source>
        <dbReference type="ARBA" id="ARBA00023237"/>
    </source>
</evidence>
<evidence type="ECO:0000256" key="3">
    <source>
        <dbReference type="ARBA" id="ARBA00004442"/>
    </source>
</evidence>
<dbReference type="InterPro" id="IPR000527">
    <property type="entry name" value="Flag_Lring"/>
</dbReference>
<evidence type="ECO:0000256" key="1">
    <source>
        <dbReference type="ARBA" id="ARBA00002591"/>
    </source>
</evidence>
<name>A0A7V3RDV8_9BACT</name>
<accession>A0A7V3RDV8</accession>
<evidence type="ECO:0008006" key="11">
    <source>
        <dbReference type="Google" id="ProtNLM"/>
    </source>
</evidence>
<dbReference type="PANTHER" id="PTHR34933">
    <property type="entry name" value="FLAGELLAR L-RING PROTEIN"/>
    <property type="match status" value="1"/>
</dbReference>
<feature type="signal peptide" evidence="9">
    <location>
        <begin position="1"/>
        <end position="21"/>
    </location>
</feature>
<comment type="function">
    <text evidence="1">Assembles around the rod to form the L-ring and probably protects the motor/basal body from shearing forces during rotation.</text>
</comment>
<keyword evidence="6" id="KW-0472">Membrane</keyword>
<dbReference type="Pfam" id="PF02107">
    <property type="entry name" value="FlgH"/>
    <property type="match status" value="1"/>
</dbReference>
<evidence type="ECO:0000256" key="2">
    <source>
        <dbReference type="ARBA" id="ARBA00004117"/>
    </source>
</evidence>
<comment type="similarity">
    <text evidence="4">Belongs to the FlgH family.</text>
</comment>
<comment type="caution">
    <text evidence="10">The sequence shown here is derived from an EMBL/GenBank/DDBJ whole genome shotgun (WGS) entry which is preliminary data.</text>
</comment>
<dbReference type="PANTHER" id="PTHR34933:SF1">
    <property type="entry name" value="FLAGELLAR L-RING PROTEIN"/>
    <property type="match status" value="1"/>
</dbReference>
<dbReference type="EMBL" id="DTPE01000060">
    <property type="protein sequence ID" value="HGE74766.1"/>
    <property type="molecule type" value="Genomic_DNA"/>
</dbReference>
<comment type="subcellular location">
    <subcellularLocation>
        <location evidence="2">Bacterial flagellum basal body</location>
    </subcellularLocation>
    <subcellularLocation>
        <location evidence="3">Cell outer membrane</location>
    </subcellularLocation>
</comment>
<dbReference type="GO" id="GO:0003774">
    <property type="term" value="F:cytoskeletal motor activity"/>
    <property type="evidence" value="ECO:0007669"/>
    <property type="project" value="InterPro"/>
</dbReference>
<dbReference type="AlphaFoldDB" id="A0A7V3RDV8"/>
<organism evidence="10">
    <name type="scientific">Mesoaciditoga lauensis</name>
    <dbReference type="NCBI Taxonomy" id="1495039"/>
    <lineage>
        <taxon>Bacteria</taxon>
        <taxon>Thermotogati</taxon>
        <taxon>Thermotogota</taxon>
        <taxon>Thermotogae</taxon>
        <taxon>Mesoaciditogales</taxon>
        <taxon>Mesoaciditogaceae</taxon>
        <taxon>Mesoaciditoga</taxon>
    </lineage>
</organism>
<evidence type="ECO:0000256" key="5">
    <source>
        <dbReference type="ARBA" id="ARBA00022729"/>
    </source>
</evidence>
<gene>
    <name evidence="10" type="ORF">ENX73_01395</name>
</gene>
<dbReference type="PRINTS" id="PR01008">
    <property type="entry name" value="FLGLRINGFLGH"/>
</dbReference>
<evidence type="ECO:0000313" key="10">
    <source>
        <dbReference type="EMBL" id="HGE74766.1"/>
    </source>
</evidence>
<proteinExistence type="inferred from homology"/>
<feature type="chain" id="PRO_5031304016" description="Flagellar basal body L-ring protein FlgH" evidence="9">
    <location>
        <begin position="22"/>
        <end position="205"/>
    </location>
</feature>
<evidence type="ECO:0000256" key="4">
    <source>
        <dbReference type="ARBA" id="ARBA00006929"/>
    </source>
</evidence>
<sequence>MMKKFFAFFLIFTLLALSIFADSLWANSSNSGFKNLFTVPIASKVGDTITVEIYDTTTTNYSYNNPNYSNGLLSILGGLIKSVTNFDISKLLPIPQATSTVSNNTTTSNNQSQFETQMAAMVTKVYPNGNLQIKGKRDIKVDNSMREIQIEGIVSPNDIQPGNIVNSANIANLEVWYDGNVVFQQGVKDDTWITWLMNSLASIVF</sequence>
<keyword evidence="7" id="KW-0975">Bacterial flagellum</keyword>